<dbReference type="AlphaFoldDB" id="A0A511WBE8"/>
<dbReference type="GO" id="GO:0019262">
    <property type="term" value="P:N-acetylneuraminate catabolic process"/>
    <property type="evidence" value="ECO:0007669"/>
    <property type="project" value="UniProtKB-UniRule"/>
</dbReference>
<comment type="pathway">
    <text evidence="4">Amino-sugar metabolism; N-acetylneuraminate degradation; D-fructose 6-phosphate from N-acetylneuraminate: step 5/5.</text>
</comment>
<dbReference type="Gene3D" id="3.40.50.1360">
    <property type="match status" value="1"/>
</dbReference>
<evidence type="ECO:0000313" key="6">
    <source>
        <dbReference type="EMBL" id="GEN46632.1"/>
    </source>
</evidence>
<dbReference type="InterPro" id="IPR037171">
    <property type="entry name" value="NagB/RpiA_transferase-like"/>
</dbReference>
<dbReference type="GO" id="GO:0006046">
    <property type="term" value="P:N-acetylglucosamine catabolic process"/>
    <property type="evidence" value="ECO:0007669"/>
    <property type="project" value="UniProtKB-UniRule"/>
</dbReference>
<feature type="domain" description="Glucosamine/galactosamine-6-phosphate isomerase" evidence="5">
    <location>
        <begin position="17"/>
        <end position="228"/>
    </location>
</feature>
<dbReference type="PROSITE" id="PS01161">
    <property type="entry name" value="GLC_GALNAC_ISOMERASE"/>
    <property type="match status" value="1"/>
</dbReference>
<dbReference type="InterPro" id="IPR004547">
    <property type="entry name" value="Glucosamine6P_isomerase"/>
</dbReference>
<name>A0A511WBE8_9BACI</name>
<evidence type="ECO:0000256" key="2">
    <source>
        <dbReference type="ARBA" id="ARBA00022801"/>
    </source>
</evidence>
<sequence>MNVKYFNSYESMSYFAASKLIRRIREIKQPVLGLATGSTPLGLYQELVSQHNKGVVSFENVITFNLDEYVGLGDSHAKSYKTYMRQHLIDKVDFNPKSFHIPNGQAIDLEKECNRYESLLLEKGPIDVQVLGLGHNGHIGFNEPGTPFKTKTHVVELDITTREANSRYFSSVSEVPKRSITMGIKSILRSDEILLLVSGEGKASALDKLLSHEISKEFPASALHRHDAVTVLVDQSSL</sequence>
<keyword evidence="3 4" id="KW-0119">Carbohydrate metabolism</keyword>
<dbReference type="GO" id="GO:0042802">
    <property type="term" value="F:identical protein binding"/>
    <property type="evidence" value="ECO:0007669"/>
    <property type="project" value="TreeGrafter"/>
</dbReference>
<reference evidence="6 7" key="1">
    <citation type="submission" date="2019-07" db="EMBL/GenBank/DDBJ databases">
        <title>Whole genome shotgun sequence of Alkalibacillus haloalkaliphilus NBRC 103110.</title>
        <authorList>
            <person name="Hosoyama A."/>
            <person name="Uohara A."/>
            <person name="Ohji S."/>
            <person name="Ichikawa N."/>
        </authorList>
    </citation>
    <scope>NUCLEOTIDE SEQUENCE [LARGE SCALE GENOMIC DNA]</scope>
    <source>
        <strain evidence="6 7">NBRC 103110</strain>
    </source>
</reference>
<dbReference type="EMBL" id="BJYA01000017">
    <property type="protein sequence ID" value="GEN46632.1"/>
    <property type="molecule type" value="Genomic_DNA"/>
</dbReference>
<feature type="active site" description="For ring-opening step" evidence="4">
    <location>
        <position position="136"/>
    </location>
</feature>
<comment type="caution">
    <text evidence="4">Lacks conserved residue(s) required for the propagation of feature annotation.</text>
</comment>
<accession>A0A511WBE8</accession>
<dbReference type="RefSeq" id="WP_146817602.1">
    <property type="nucleotide sequence ID" value="NZ_BJYA01000017.1"/>
</dbReference>
<dbReference type="EC" id="3.5.99.6" evidence="4"/>
<feature type="active site" description="For ring-opening step" evidence="4">
    <location>
        <position position="143"/>
    </location>
</feature>
<gene>
    <name evidence="6" type="primary">nagB_2</name>
    <name evidence="4" type="synonym">nagB</name>
    <name evidence="6" type="ORF">AHA02nite_24080</name>
</gene>
<feature type="active site" description="Proton acceptor; for ring-opening step" evidence="4">
    <location>
        <position position="138"/>
    </location>
</feature>
<dbReference type="Pfam" id="PF01182">
    <property type="entry name" value="Glucosamine_iso"/>
    <property type="match status" value="1"/>
</dbReference>
<dbReference type="UniPathway" id="UPA00629">
    <property type="reaction ID" value="UER00684"/>
</dbReference>
<comment type="caution">
    <text evidence="6">The sequence shown here is derived from an EMBL/GenBank/DDBJ whole genome shotgun (WGS) entry which is preliminary data.</text>
</comment>
<comment type="similarity">
    <text evidence="4">Belongs to the glucosamine/galactosamine-6-phosphate isomerase family. NagB subfamily.</text>
</comment>
<dbReference type="GO" id="GO:0006043">
    <property type="term" value="P:glucosamine catabolic process"/>
    <property type="evidence" value="ECO:0007669"/>
    <property type="project" value="TreeGrafter"/>
</dbReference>
<dbReference type="CDD" id="cd01399">
    <property type="entry name" value="GlcN6P_deaminase"/>
    <property type="match status" value="1"/>
</dbReference>
<dbReference type="PANTHER" id="PTHR11280">
    <property type="entry name" value="GLUCOSAMINE-6-PHOSPHATE ISOMERASE"/>
    <property type="match status" value="1"/>
</dbReference>
<dbReference type="HAMAP" id="MF_01241">
    <property type="entry name" value="GlcN6P_deamin"/>
    <property type="match status" value="1"/>
</dbReference>
<keyword evidence="2 4" id="KW-0378">Hydrolase</keyword>
<dbReference type="FunFam" id="3.40.50.1360:FF:000003">
    <property type="entry name" value="Glucosamine-6-phosphate deaminase"/>
    <property type="match status" value="1"/>
</dbReference>
<evidence type="ECO:0000259" key="5">
    <source>
        <dbReference type="Pfam" id="PF01182"/>
    </source>
</evidence>
<dbReference type="GO" id="GO:0004342">
    <property type="term" value="F:glucosamine-6-phosphate deaminase activity"/>
    <property type="evidence" value="ECO:0007669"/>
    <property type="project" value="UniProtKB-UniRule"/>
</dbReference>
<keyword evidence="7" id="KW-1185">Reference proteome</keyword>
<evidence type="ECO:0000313" key="7">
    <source>
        <dbReference type="Proteomes" id="UP000321440"/>
    </source>
</evidence>
<dbReference type="OrthoDB" id="9791139at2"/>
<evidence type="ECO:0000256" key="1">
    <source>
        <dbReference type="ARBA" id="ARBA00000644"/>
    </source>
</evidence>
<dbReference type="InterPro" id="IPR018321">
    <property type="entry name" value="Glucosamine6P_isomerase_CS"/>
</dbReference>
<comment type="function">
    <text evidence="4">Catalyzes the reversible isomerization-deamination of glucosamine 6-phosphate (GlcN6P) to form fructose 6-phosphate (Fru6P) and ammonium ion.</text>
</comment>
<evidence type="ECO:0000256" key="4">
    <source>
        <dbReference type="HAMAP-Rule" id="MF_01241"/>
    </source>
</evidence>
<dbReference type="GO" id="GO:0005975">
    <property type="term" value="P:carbohydrate metabolic process"/>
    <property type="evidence" value="ECO:0007669"/>
    <property type="project" value="InterPro"/>
</dbReference>
<protein>
    <recommendedName>
        <fullName evidence="4">Glucosamine-6-phosphate deaminase</fullName>
        <ecNumber evidence="4">3.5.99.6</ecNumber>
    </recommendedName>
    <alternativeName>
        <fullName evidence="4">GlcN6P deaminase</fullName>
        <shortName evidence="4">GNPDA</shortName>
    </alternativeName>
    <alternativeName>
        <fullName evidence="4">Glucosamine-6-phosphate isomerase</fullName>
    </alternativeName>
</protein>
<dbReference type="InterPro" id="IPR006148">
    <property type="entry name" value="Glc/Gal-6P_isomerase"/>
</dbReference>
<evidence type="ECO:0000256" key="3">
    <source>
        <dbReference type="ARBA" id="ARBA00023277"/>
    </source>
</evidence>
<organism evidence="6 7">
    <name type="scientific">Alkalibacillus haloalkaliphilus</name>
    <dbReference type="NCBI Taxonomy" id="94136"/>
    <lineage>
        <taxon>Bacteria</taxon>
        <taxon>Bacillati</taxon>
        <taxon>Bacillota</taxon>
        <taxon>Bacilli</taxon>
        <taxon>Bacillales</taxon>
        <taxon>Bacillaceae</taxon>
        <taxon>Alkalibacillus</taxon>
    </lineage>
</organism>
<comment type="catalytic activity">
    <reaction evidence="1 4">
        <text>alpha-D-glucosamine 6-phosphate + H2O = beta-D-fructose 6-phosphate + NH4(+)</text>
        <dbReference type="Rhea" id="RHEA:12172"/>
        <dbReference type="ChEBI" id="CHEBI:15377"/>
        <dbReference type="ChEBI" id="CHEBI:28938"/>
        <dbReference type="ChEBI" id="CHEBI:57634"/>
        <dbReference type="ChEBI" id="CHEBI:75989"/>
        <dbReference type="EC" id="3.5.99.6"/>
    </reaction>
</comment>
<dbReference type="PANTHER" id="PTHR11280:SF5">
    <property type="entry name" value="GLUCOSAMINE-6-PHOSPHATE ISOMERASE"/>
    <property type="match status" value="1"/>
</dbReference>
<proteinExistence type="inferred from homology"/>
<dbReference type="Proteomes" id="UP000321440">
    <property type="component" value="Unassembled WGS sequence"/>
</dbReference>
<feature type="active site" description="Proton acceptor; for enolization step" evidence="4">
    <location>
        <position position="67"/>
    </location>
</feature>
<dbReference type="GO" id="GO:0005737">
    <property type="term" value="C:cytoplasm"/>
    <property type="evidence" value="ECO:0007669"/>
    <property type="project" value="TreeGrafter"/>
</dbReference>
<dbReference type="SUPFAM" id="SSF100950">
    <property type="entry name" value="NagB/RpiA/CoA transferase-like"/>
    <property type="match status" value="1"/>
</dbReference>
<dbReference type="NCBIfam" id="TIGR00502">
    <property type="entry name" value="nagB"/>
    <property type="match status" value="1"/>
</dbReference>